<name>A0A1Q9CW35_SYMMI</name>
<dbReference type="EMBL" id="LSRX01000880">
    <property type="protein sequence ID" value="OLP87099.1"/>
    <property type="molecule type" value="Genomic_DNA"/>
</dbReference>
<evidence type="ECO:0000313" key="3">
    <source>
        <dbReference type="Proteomes" id="UP000186817"/>
    </source>
</evidence>
<sequence length="930" mass="100995">MISIFFLSSVVSVSAMFKKGSKQLVEDHLDGQMPVATKLEKKAPQPDAHVALQQKKDFPSLPPLGNIGDIIKSAQDAVNKTIEAGKEVVEGAVEGAKDVALDVLEAGAGKVNETLDVLGDEVLEVNSTAAGAMAEVKAKVQMAENKAAAFVDTAKELLQTVLPKFEKLADGLHQAMGVADQALDTMGEEPAAKKLDDAMSPVFATVDGWTLSAQEVMKTLDASISEGAAEGSNASNASNVTNASLLAIDPATKLADALRDPLAGLSLAAGQLHGLANKTFDAMNNFVDAGIDAASGKLPSDLLSNFSDVLEGVQEKARLELEPLSTVGDQIVDGLYETAQEAGVNVKPRSGASRGGLALISLAVGRGELFLKLRSSALLVLALRADTGAWLEDFDDERPARGYFAHALVEASSRFRIAMGAEIRAASRLACLQVIFEMPFGKALEHMDFGGPLPAGHLRLPRARRQYALQEILVKGGRGKEKLRPAEILKPESSLKGQILACGVTARRQVRSMSSGEISDMLKIMKDGLKLFRHKKFEVVVILPDKTRALCQHDPQGVFVNQAVKELTSGREYELHVDLVEPKPPVLAAVQAPPASQAQLPHRPSSLSEVIKGIKSELSALYHDTWKRLIASSDADERALEEVQEKLETYGYFDFTDDLTKLVEKLGVSKKNWHEMVDAWVEAGLPQSKAREFKLAAETEEGDSCSEMFEKTTSHEGGKHERKLHYLRIQVLQRTDGLLDILFAVHIATAYLDMTAPNFKQAALYNEAPAILLDVYAALAPRTAVKEHGLGEVVKAEFMGLLHRAKKERKILIFMLGGPSPVELAEKVYLKEPYVAMGLRCGFLRWRETPKDSWRRQKCFDQRLILGCSQKTQDPPSSYVHKIWPGSSADFNVTGLAGGDAKLDDALTQSLHLRRLQEKGCATAMSKQRV</sequence>
<dbReference type="OrthoDB" id="431682at2759"/>
<reference evidence="2 3" key="1">
    <citation type="submission" date="2016-02" db="EMBL/GenBank/DDBJ databases">
        <title>Genome analysis of coral dinoflagellate symbionts highlights evolutionary adaptations to a symbiotic lifestyle.</title>
        <authorList>
            <person name="Aranda M."/>
            <person name="Li Y."/>
            <person name="Liew Y.J."/>
            <person name="Baumgarten S."/>
            <person name="Simakov O."/>
            <person name="Wilson M."/>
            <person name="Piel J."/>
            <person name="Ashoor H."/>
            <person name="Bougouffa S."/>
            <person name="Bajic V.B."/>
            <person name="Ryu T."/>
            <person name="Ravasi T."/>
            <person name="Bayer T."/>
            <person name="Micklem G."/>
            <person name="Kim H."/>
            <person name="Bhak J."/>
            <person name="Lajeunesse T.C."/>
            <person name="Voolstra C.R."/>
        </authorList>
    </citation>
    <scope>NUCLEOTIDE SEQUENCE [LARGE SCALE GENOMIC DNA]</scope>
    <source>
        <strain evidence="2 3">CCMP2467</strain>
    </source>
</reference>
<feature type="chain" id="PRO_5012593226" evidence="1">
    <location>
        <begin position="16"/>
        <end position="930"/>
    </location>
</feature>
<gene>
    <name evidence="2" type="ORF">AK812_SmicGene31710</name>
</gene>
<keyword evidence="3" id="KW-1185">Reference proteome</keyword>
<keyword evidence="1" id="KW-0732">Signal</keyword>
<dbReference type="AlphaFoldDB" id="A0A1Q9CW35"/>
<evidence type="ECO:0000313" key="2">
    <source>
        <dbReference type="EMBL" id="OLP87099.1"/>
    </source>
</evidence>
<dbReference type="Proteomes" id="UP000186817">
    <property type="component" value="Unassembled WGS sequence"/>
</dbReference>
<proteinExistence type="predicted"/>
<comment type="caution">
    <text evidence="2">The sequence shown here is derived from an EMBL/GenBank/DDBJ whole genome shotgun (WGS) entry which is preliminary data.</text>
</comment>
<accession>A0A1Q9CW35</accession>
<feature type="signal peptide" evidence="1">
    <location>
        <begin position="1"/>
        <end position="15"/>
    </location>
</feature>
<evidence type="ECO:0000256" key="1">
    <source>
        <dbReference type="SAM" id="SignalP"/>
    </source>
</evidence>
<protein>
    <submittedName>
        <fullName evidence="2">Uncharacterized protein</fullName>
    </submittedName>
</protein>
<organism evidence="2 3">
    <name type="scientific">Symbiodinium microadriaticum</name>
    <name type="common">Dinoflagellate</name>
    <name type="synonym">Zooxanthella microadriatica</name>
    <dbReference type="NCBI Taxonomy" id="2951"/>
    <lineage>
        <taxon>Eukaryota</taxon>
        <taxon>Sar</taxon>
        <taxon>Alveolata</taxon>
        <taxon>Dinophyceae</taxon>
        <taxon>Suessiales</taxon>
        <taxon>Symbiodiniaceae</taxon>
        <taxon>Symbiodinium</taxon>
    </lineage>
</organism>